<feature type="domain" description="NAD-dependent epimerase/dehydratase" evidence="3">
    <location>
        <begin position="5"/>
        <end position="229"/>
    </location>
</feature>
<dbReference type="RefSeq" id="WP_163495598.1">
    <property type="nucleotide sequence ID" value="NZ_CP048711.1"/>
</dbReference>
<protein>
    <submittedName>
        <fullName evidence="4">NAD-dependent epimerase/dehydratase family protein</fullName>
    </submittedName>
</protein>
<accession>A0A6C0U2V7</accession>
<evidence type="ECO:0000259" key="3">
    <source>
        <dbReference type="Pfam" id="PF01370"/>
    </source>
</evidence>
<name>A0A6C0U2V7_9GAMM</name>
<dbReference type="KEGG" id="kim:G3T16_12815"/>
<dbReference type="InterPro" id="IPR036291">
    <property type="entry name" value="NAD(P)-bd_dom_sf"/>
</dbReference>
<dbReference type="Proteomes" id="UP000477680">
    <property type="component" value="Chromosome"/>
</dbReference>
<dbReference type="InterPro" id="IPR001509">
    <property type="entry name" value="Epimerase_deHydtase"/>
</dbReference>
<dbReference type="Pfam" id="PF01370">
    <property type="entry name" value="Epimerase"/>
    <property type="match status" value="1"/>
</dbReference>
<keyword evidence="5" id="KW-1185">Reference proteome</keyword>
<reference evidence="4 5" key="1">
    <citation type="submission" date="2020-02" db="EMBL/GenBank/DDBJ databases">
        <title>Genome sequencing for Kineobactrum sp. M2.</title>
        <authorList>
            <person name="Park S.-J."/>
        </authorList>
    </citation>
    <scope>NUCLEOTIDE SEQUENCE [LARGE SCALE GENOMIC DNA]</scope>
    <source>
        <strain evidence="4 5">M2</strain>
    </source>
</reference>
<sequence length="308" mass="32563">MIKRVLVIGAGGFIGGTLCQVLSNQGIHVRTLSRSGLYPNLTGDEHIVSDCHQPSQLAPLLDNVDAVVYLAATSTPGSSAGKPSAELGGNLAPLVVTLEALQAQPSIPLVYFSSAGALYDECSREASCENDLPRPRSYHGAAKVAAEQFIGAWSQQFGGSATVIRPSNVYGPGQAEKAGFGIVPTTLGCIRRGKTLTVWGDGSAVRDYLYIDDLISLTLAALEQPPANEVRTLNAASGESVSLNELFALAELASGQSLQRSHVGSRAVDASRVTISADWARQTLGWRPLVPLAEGLKRTWLWLNTTQP</sequence>
<comment type="similarity">
    <text evidence="2">Belongs to the NAD(P)-dependent epimerase/dehydratase family.</text>
</comment>
<evidence type="ECO:0000313" key="5">
    <source>
        <dbReference type="Proteomes" id="UP000477680"/>
    </source>
</evidence>
<organism evidence="4 5">
    <name type="scientific">Kineobactrum salinum</name>
    <dbReference type="NCBI Taxonomy" id="2708301"/>
    <lineage>
        <taxon>Bacteria</taxon>
        <taxon>Pseudomonadati</taxon>
        <taxon>Pseudomonadota</taxon>
        <taxon>Gammaproteobacteria</taxon>
        <taxon>Cellvibrionales</taxon>
        <taxon>Halieaceae</taxon>
        <taxon>Kineobactrum</taxon>
    </lineage>
</organism>
<dbReference type="PANTHER" id="PTHR43000">
    <property type="entry name" value="DTDP-D-GLUCOSE 4,6-DEHYDRATASE-RELATED"/>
    <property type="match status" value="1"/>
</dbReference>
<gene>
    <name evidence="4" type="ORF">G3T16_12815</name>
</gene>
<comment type="pathway">
    <text evidence="1">Bacterial outer membrane biogenesis; LPS O-antigen biosynthesis.</text>
</comment>
<dbReference type="Gene3D" id="3.40.50.720">
    <property type="entry name" value="NAD(P)-binding Rossmann-like Domain"/>
    <property type="match status" value="1"/>
</dbReference>
<dbReference type="EMBL" id="CP048711">
    <property type="protein sequence ID" value="QIB66163.1"/>
    <property type="molecule type" value="Genomic_DNA"/>
</dbReference>
<evidence type="ECO:0000256" key="1">
    <source>
        <dbReference type="ARBA" id="ARBA00005125"/>
    </source>
</evidence>
<evidence type="ECO:0000313" key="4">
    <source>
        <dbReference type="EMBL" id="QIB66163.1"/>
    </source>
</evidence>
<dbReference type="AlphaFoldDB" id="A0A6C0U2V7"/>
<dbReference type="SUPFAM" id="SSF51735">
    <property type="entry name" value="NAD(P)-binding Rossmann-fold domains"/>
    <property type="match status" value="1"/>
</dbReference>
<proteinExistence type="inferred from homology"/>
<evidence type="ECO:0000256" key="2">
    <source>
        <dbReference type="ARBA" id="ARBA00007637"/>
    </source>
</evidence>